<dbReference type="EMBL" id="QUAK01000171">
    <property type="protein sequence ID" value="RFU83819.1"/>
    <property type="molecule type" value="Genomic_DNA"/>
</dbReference>
<name>A0A372LZ31_9ACTN</name>
<keyword evidence="4" id="KW-0804">Transcription</keyword>
<dbReference type="Proteomes" id="UP000263094">
    <property type="component" value="Unassembled WGS sequence"/>
</dbReference>
<organism evidence="7 8">
    <name type="scientific">Streptomyces triticagri</name>
    <dbReference type="NCBI Taxonomy" id="2293568"/>
    <lineage>
        <taxon>Bacteria</taxon>
        <taxon>Bacillati</taxon>
        <taxon>Actinomycetota</taxon>
        <taxon>Actinomycetes</taxon>
        <taxon>Kitasatosporales</taxon>
        <taxon>Streptomycetaceae</taxon>
        <taxon>Streptomyces</taxon>
    </lineage>
</organism>
<gene>
    <name evidence="7" type="ORF">DY218_25785</name>
</gene>
<dbReference type="InterPro" id="IPR000847">
    <property type="entry name" value="LysR_HTH_N"/>
</dbReference>
<keyword evidence="2" id="KW-0805">Transcription regulation</keyword>
<dbReference type="InterPro" id="IPR036388">
    <property type="entry name" value="WH-like_DNA-bd_sf"/>
</dbReference>
<evidence type="ECO:0000256" key="5">
    <source>
        <dbReference type="SAM" id="MobiDB-lite"/>
    </source>
</evidence>
<dbReference type="InterPro" id="IPR005119">
    <property type="entry name" value="LysR_subst-bd"/>
</dbReference>
<dbReference type="PROSITE" id="PS50931">
    <property type="entry name" value="HTH_LYSR"/>
    <property type="match status" value="1"/>
</dbReference>
<reference evidence="7 8" key="1">
    <citation type="submission" date="2018-08" db="EMBL/GenBank/DDBJ databases">
        <title>Isolation, diversity and antifungal activity of Actinobacteria from wheat.</title>
        <authorList>
            <person name="Han C."/>
        </authorList>
    </citation>
    <scope>NUCLEOTIDE SEQUENCE [LARGE SCALE GENOMIC DNA]</scope>
    <source>
        <strain evidence="7 8">NEAU-YY421</strain>
    </source>
</reference>
<dbReference type="SUPFAM" id="SSF53850">
    <property type="entry name" value="Periplasmic binding protein-like II"/>
    <property type="match status" value="1"/>
</dbReference>
<dbReference type="OrthoDB" id="3181812at2"/>
<feature type="region of interest" description="Disordered" evidence="5">
    <location>
        <begin position="295"/>
        <end position="318"/>
    </location>
</feature>
<proteinExistence type="inferred from homology"/>
<dbReference type="InterPro" id="IPR036390">
    <property type="entry name" value="WH_DNA-bd_sf"/>
</dbReference>
<dbReference type="Pfam" id="PF03466">
    <property type="entry name" value="LysR_substrate"/>
    <property type="match status" value="1"/>
</dbReference>
<evidence type="ECO:0000256" key="4">
    <source>
        <dbReference type="ARBA" id="ARBA00023163"/>
    </source>
</evidence>
<dbReference type="AlphaFoldDB" id="A0A372LZ31"/>
<comment type="caution">
    <text evidence="7">The sequence shown here is derived from an EMBL/GenBank/DDBJ whole genome shotgun (WGS) entry which is preliminary data.</text>
</comment>
<dbReference type="PRINTS" id="PR00039">
    <property type="entry name" value="HTHLYSR"/>
</dbReference>
<accession>A0A372LZ31</accession>
<protein>
    <submittedName>
        <fullName evidence="7">LysR family transcriptional regulator</fullName>
    </submittedName>
</protein>
<evidence type="ECO:0000313" key="7">
    <source>
        <dbReference type="EMBL" id="RFU83819.1"/>
    </source>
</evidence>
<evidence type="ECO:0000256" key="3">
    <source>
        <dbReference type="ARBA" id="ARBA00023125"/>
    </source>
</evidence>
<dbReference type="FunFam" id="1.10.10.10:FF:000001">
    <property type="entry name" value="LysR family transcriptional regulator"/>
    <property type="match status" value="1"/>
</dbReference>
<dbReference type="RefSeq" id="WP_128558523.1">
    <property type="nucleotide sequence ID" value="NZ_QUAK01000171.1"/>
</dbReference>
<feature type="domain" description="HTH lysR-type" evidence="6">
    <location>
        <begin position="1"/>
        <end position="58"/>
    </location>
</feature>
<evidence type="ECO:0000259" key="6">
    <source>
        <dbReference type="PROSITE" id="PS50931"/>
    </source>
</evidence>
<evidence type="ECO:0000256" key="2">
    <source>
        <dbReference type="ARBA" id="ARBA00023015"/>
    </source>
</evidence>
<dbReference type="GO" id="GO:0003700">
    <property type="term" value="F:DNA-binding transcription factor activity"/>
    <property type="evidence" value="ECO:0007669"/>
    <property type="project" value="InterPro"/>
</dbReference>
<comment type="similarity">
    <text evidence="1">Belongs to the LysR transcriptional regulatory family.</text>
</comment>
<dbReference type="SUPFAM" id="SSF46785">
    <property type="entry name" value="Winged helix' DNA-binding domain"/>
    <property type="match status" value="1"/>
</dbReference>
<dbReference type="Gene3D" id="3.40.190.290">
    <property type="match status" value="1"/>
</dbReference>
<dbReference type="PANTHER" id="PTHR30346:SF28">
    <property type="entry name" value="HTH-TYPE TRANSCRIPTIONAL REGULATOR CYNR"/>
    <property type="match status" value="1"/>
</dbReference>
<keyword evidence="8" id="KW-1185">Reference proteome</keyword>
<dbReference type="GO" id="GO:0032993">
    <property type="term" value="C:protein-DNA complex"/>
    <property type="evidence" value="ECO:0007669"/>
    <property type="project" value="TreeGrafter"/>
</dbReference>
<dbReference type="Gene3D" id="1.10.10.10">
    <property type="entry name" value="Winged helix-like DNA-binding domain superfamily/Winged helix DNA-binding domain"/>
    <property type="match status" value="1"/>
</dbReference>
<evidence type="ECO:0000313" key="8">
    <source>
        <dbReference type="Proteomes" id="UP000263094"/>
    </source>
</evidence>
<evidence type="ECO:0000256" key="1">
    <source>
        <dbReference type="ARBA" id="ARBA00009437"/>
    </source>
</evidence>
<keyword evidence="3" id="KW-0238">DNA-binding</keyword>
<dbReference type="PANTHER" id="PTHR30346">
    <property type="entry name" value="TRANSCRIPTIONAL DUAL REGULATOR HCAR-RELATED"/>
    <property type="match status" value="1"/>
</dbReference>
<dbReference type="GO" id="GO:0003677">
    <property type="term" value="F:DNA binding"/>
    <property type="evidence" value="ECO:0007669"/>
    <property type="project" value="UniProtKB-KW"/>
</dbReference>
<sequence>MDLRQLEYFIAVAEEANFTRAAERVHISQPGISAQIRQLEHELGAALIDRSGRTATLTAAGEAALGPARMALAAAESVRRSVDEVNGLIRGRLVVGMITACTLTPLFDALAAFHRSHPGVQITLIEDNSDQLVELVRSNQADLALIGAADTAPEGLDSLPIVSEKLVVAVPKGHPLSGRRSVRLDDIGEYSIISLPVGTGIRAVFDRACAAHGLRPNVALQASAPASVADLAARGLGVAVLSESMASAHRDKLHFIPLDGVDAPAVLALVWSATTSGPALRELLERCRRAFGVAPADDGEDTADGSDTAESGALLAAT</sequence>
<dbReference type="Pfam" id="PF00126">
    <property type="entry name" value="HTH_1"/>
    <property type="match status" value="1"/>
</dbReference>